<evidence type="ECO:0000313" key="3">
    <source>
        <dbReference type="Proteomes" id="UP001519887"/>
    </source>
</evidence>
<proteinExistence type="predicted"/>
<protein>
    <submittedName>
        <fullName evidence="2">Glycosyltransferase family 4 protein</fullName>
    </submittedName>
</protein>
<sequence>MKQIVIISPDHIGKQMAGPGIRYWNFAKEMTKEFDVILFTPNLCEINADFQIETLDKKTLANALKKADAVLVQGMTLWEYPIIKKYNIPVIIDLYDPFILENLETFKQNKHEDSLHKVGLSVLIDQLKFGDYFICASEKQKDFWIGMLAAINRVNPVEYHISKDLSSLINVVPFGLDAEMPVHTKSVMKGVVPGINEEDRVILWGGGIWPWLDPLTAVKAMKLLAEKHHNIKLFFMGTKHPNPNISSMKIVDEVMKLSDELQLTNRFVFFNDWADYNDRYNYYLESDIGLSLHYNHLETRYSFRTRMLDYIRCQLPIIGTYGDGFSDLIAQYNIGAVVPPEDEKALAAAIEMILHSDQLNEQYGKLIEDYHWDNCVQPLIQFCKDPVVSNGKSQSLNIKQLSKINYYWTKGKHYLSEGEIKFLVTKIISNLKK</sequence>
<dbReference type="PANTHER" id="PTHR12526">
    <property type="entry name" value="GLYCOSYLTRANSFERASE"/>
    <property type="match status" value="1"/>
</dbReference>
<accession>A0ABS7BVP5</accession>
<dbReference type="EMBL" id="JAHZIK010000013">
    <property type="protein sequence ID" value="MBW7452715.1"/>
    <property type="molecule type" value="Genomic_DNA"/>
</dbReference>
<comment type="caution">
    <text evidence="2">The sequence shown here is derived from an EMBL/GenBank/DDBJ whole genome shotgun (WGS) entry which is preliminary data.</text>
</comment>
<evidence type="ECO:0000259" key="1">
    <source>
        <dbReference type="Pfam" id="PF00534"/>
    </source>
</evidence>
<dbReference type="Proteomes" id="UP001519887">
    <property type="component" value="Unassembled WGS sequence"/>
</dbReference>
<organism evidence="2 3">
    <name type="scientific">Paenibacillus sepulcri</name>
    <dbReference type="NCBI Taxonomy" id="359917"/>
    <lineage>
        <taxon>Bacteria</taxon>
        <taxon>Bacillati</taxon>
        <taxon>Bacillota</taxon>
        <taxon>Bacilli</taxon>
        <taxon>Bacillales</taxon>
        <taxon>Paenibacillaceae</taxon>
        <taxon>Paenibacillus</taxon>
    </lineage>
</organism>
<evidence type="ECO:0000313" key="2">
    <source>
        <dbReference type="EMBL" id="MBW7452715.1"/>
    </source>
</evidence>
<dbReference type="Pfam" id="PF00534">
    <property type="entry name" value="Glycos_transf_1"/>
    <property type="match status" value="1"/>
</dbReference>
<dbReference type="CDD" id="cd03801">
    <property type="entry name" value="GT4_PimA-like"/>
    <property type="match status" value="1"/>
</dbReference>
<dbReference type="InterPro" id="IPR001296">
    <property type="entry name" value="Glyco_trans_1"/>
</dbReference>
<keyword evidence="3" id="KW-1185">Reference proteome</keyword>
<dbReference type="RefSeq" id="WP_210042722.1">
    <property type="nucleotide sequence ID" value="NZ_JBHLVU010000023.1"/>
</dbReference>
<reference evidence="2 3" key="1">
    <citation type="submission" date="2021-07" db="EMBL/GenBank/DDBJ databases">
        <title>Paenibacillus radiodurans sp. nov., isolated from the southeastern edge of Tengger Desert.</title>
        <authorList>
            <person name="Zhang G."/>
        </authorList>
    </citation>
    <scope>NUCLEOTIDE SEQUENCE [LARGE SCALE GENOMIC DNA]</scope>
    <source>
        <strain evidence="2 3">CCM 7311</strain>
    </source>
</reference>
<dbReference type="SUPFAM" id="SSF53756">
    <property type="entry name" value="UDP-Glycosyltransferase/glycogen phosphorylase"/>
    <property type="match status" value="1"/>
</dbReference>
<feature type="domain" description="Glycosyl transferase family 1" evidence="1">
    <location>
        <begin position="194"/>
        <end position="365"/>
    </location>
</feature>
<dbReference type="PANTHER" id="PTHR12526:SF635">
    <property type="entry name" value="GLYCOSYL TRANSFERASE GROUP 1"/>
    <property type="match status" value="1"/>
</dbReference>
<name>A0ABS7BVP5_9BACL</name>
<dbReference type="Gene3D" id="3.40.50.2000">
    <property type="entry name" value="Glycogen Phosphorylase B"/>
    <property type="match status" value="1"/>
</dbReference>
<gene>
    <name evidence="2" type="ORF">K0U00_01490</name>
</gene>